<organism evidence="5 6">
    <name type="scientific">Dimorphilus gyrociliatus</name>
    <dbReference type="NCBI Taxonomy" id="2664684"/>
    <lineage>
        <taxon>Eukaryota</taxon>
        <taxon>Metazoa</taxon>
        <taxon>Spiralia</taxon>
        <taxon>Lophotrochozoa</taxon>
        <taxon>Annelida</taxon>
        <taxon>Polychaeta</taxon>
        <taxon>Polychaeta incertae sedis</taxon>
        <taxon>Dinophilidae</taxon>
        <taxon>Dimorphilus</taxon>
    </lineage>
</organism>
<feature type="zinc finger region" description="C3H1-type" evidence="1">
    <location>
        <begin position="829"/>
        <end position="855"/>
    </location>
</feature>
<feature type="coiled-coil region" evidence="2">
    <location>
        <begin position="630"/>
        <end position="678"/>
    </location>
</feature>
<sequence>MSEKEEGEISDSDANDAQDYFDRSVYSDISSDDNCLTKCGVHVAGLDRNSNSFANIKDQSESNGFDDGNSSSSVGTEAHFLLEYQSMEKKLDDIEQGLTEEKDVVDKILASSCQTSDGEITDSTISSIESDDSEDDMNLLKLRFKALQSAVKIKASENLSKKRRLPSPPRHRHYFQKSSTYRRGESHRQSKMLKVLKLKTHEDQVNAFLKLMGESNIRSDNCNLEKHLINATDQIEFIPGLTLIDQNSMTSHLNTESMDSVFPQLSFQNRNDDKNNHAVFTYPNNLKSDQFVIFEKKDCEQEGLSSAANSNAINDNIDEKINTLLEDVRKESLDTPDVEKLSSNSQESSRVTSPSGDIVLEEVEKEEREREKEAANLRREIDLLQEQILRENLVRKQAERQALEKKKQAENSTKKNDDILKKMRENILNRMNSKTTTGKTIKKSASSPAFLKQLSKTKEIVIKLGEDSTSSESDSDLEKRNLSNVNKQELNEKTLGNCSNVSTKAILQEHRSLRKRTIAQTETPLRKTCSPIQETNETDSINLICKQVLNEIIDRLIPAKPRKCIRKLSKVKTKSSKPNLKLSKVLERKLVAVEGEWKKQKLLRLKYKMLEERKRTKLDEQELTSVGNLRAQRRATILKEKKRLKKLEEQLAVAKRVITTSEEQLSELDKKLQVIRERLATRRSNELSLRQELETLVNQPNSALRKSEPEKIKEYTFDDVFGLKEETINILNKQLSNGNSENTNKLYMQFMSKLPKECSNVVIGYENKHPTITFLNFSSETEKNTLNKKIGTFSTGKFTIYDSPLKAFRLYRFKDHSKLNSSIYSYYHSADRILCRYHLNGKCQDEKCNNLHLAEPSIKEILLDLVSYVPTIAGVSRTTPTKQIPMILENYIVDFMRDKQELNKEDCLALMMRLIKQKVQFSSVFDLSRKWNPFEYLKETSAVHSLKLNCENDKAENKRVKKQYDLVTFDQLCNKTASDKKESVRGFQQEIEETINSKDIRYWLNDNQSCIGKELESAVKTEKSNISLWLRFAYSKLHDSNGADYDSALKILAKAIQTNEKESLLWIHYLTLYEKSERQSSLKLVYQMALKKAPTYNIWWKYLMKQKGVEAVCETCDKIIAFIMGMEKNDIASHYLLEVTIYKATILRQAGLYNEALKFLDKSRLNKDITTIMNTEDLSVLLFTFIYLAEFSTIPSAFFDPAQSIPSKIVRKTALYMAWKSGTKKTKLKVSTLDSLFKQAFVRLKGRELKGDNCINLAFIDKEIVLGKTDKAKIFVETKIKSEPNCVILWKYLKKICSITGESFCSDFVDLECASSELTFFLAISVETKENALKIIEDYPKKILKNPVQCERNIVIHCYLKLIKEPLPLDGDLPELKNFKTEEDDPFTWLCYCYYLQASEFNFETIKEAFECALCRVKEKNSYLIWKSYLKFINENCPKKLWIMVRRCLASTSVNINFPYSNLTFLDCDGQNEIFNWLFSNLTTNDVLKVEEKLIEWMPRNPQLVCRTLLDFWKKRDMASVRAISQRSLLQLPNCLPIALFLVASLHEEKKYLQVRYIIKNSCKTYI</sequence>
<keyword evidence="1" id="KW-0479">Metal-binding</keyword>
<dbReference type="InterPro" id="IPR003107">
    <property type="entry name" value="HAT"/>
</dbReference>
<feature type="compositionally biased region" description="Basic residues" evidence="3">
    <location>
        <begin position="161"/>
        <end position="175"/>
    </location>
</feature>
<feature type="region of interest" description="Disordered" evidence="3">
    <location>
        <begin position="157"/>
        <end position="188"/>
    </location>
</feature>
<dbReference type="OrthoDB" id="1922977at2759"/>
<evidence type="ECO:0000259" key="4">
    <source>
        <dbReference type="PROSITE" id="PS50103"/>
    </source>
</evidence>
<dbReference type="PANTHER" id="PTHR21563:SF3">
    <property type="entry name" value="ZINC FINGER C3H1 DOMAIN-CONTAINING PROTEIN"/>
    <property type="match status" value="1"/>
</dbReference>
<dbReference type="PROSITE" id="PS50103">
    <property type="entry name" value="ZF_C3H1"/>
    <property type="match status" value="1"/>
</dbReference>
<evidence type="ECO:0000313" key="6">
    <source>
        <dbReference type="Proteomes" id="UP000549394"/>
    </source>
</evidence>
<dbReference type="GO" id="GO:0005634">
    <property type="term" value="C:nucleus"/>
    <property type="evidence" value="ECO:0007669"/>
    <property type="project" value="TreeGrafter"/>
</dbReference>
<evidence type="ECO:0000256" key="3">
    <source>
        <dbReference type="SAM" id="MobiDB-lite"/>
    </source>
</evidence>
<keyword evidence="6" id="KW-1185">Reference proteome</keyword>
<reference evidence="5 6" key="1">
    <citation type="submission" date="2020-08" db="EMBL/GenBank/DDBJ databases">
        <authorList>
            <person name="Hejnol A."/>
        </authorList>
    </citation>
    <scope>NUCLEOTIDE SEQUENCE [LARGE SCALE GENOMIC DNA]</scope>
</reference>
<keyword evidence="1" id="KW-0863">Zinc-finger</keyword>
<dbReference type="Gene3D" id="1.25.40.10">
    <property type="entry name" value="Tetratricopeptide repeat domain"/>
    <property type="match status" value="1"/>
</dbReference>
<dbReference type="SUPFAM" id="SSF48452">
    <property type="entry name" value="TPR-like"/>
    <property type="match status" value="1"/>
</dbReference>
<name>A0A7I8VLM7_9ANNE</name>
<keyword evidence="2" id="KW-0175">Coiled coil</keyword>
<dbReference type="EMBL" id="CAJFCJ010000007">
    <property type="protein sequence ID" value="CAD5117202.1"/>
    <property type="molecule type" value="Genomic_DNA"/>
</dbReference>
<feature type="domain" description="C3H1-type" evidence="4">
    <location>
        <begin position="829"/>
        <end position="855"/>
    </location>
</feature>
<dbReference type="InterPro" id="IPR000571">
    <property type="entry name" value="Znf_CCCH"/>
</dbReference>
<evidence type="ECO:0000256" key="1">
    <source>
        <dbReference type="PROSITE-ProRule" id="PRU00723"/>
    </source>
</evidence>
<accession>A0A7I8VLM7</accession>
<dbReference type="InterPro" id="IPR011990">
    <property type="entry name" value="TPR-like_helical_dom_sf"/>
</dbReference>
<feature type="compositionally biased region" description="Polar residues" evidence="3">
    <location>
        <begin position="341"/>
        <end position="355"/>
    </location>
</feature>
<evidence type="ECO:0000313" key="5">
    <source>
        <dbReference type="EMBL" id="CAD5117202.1"/>
    </source>
</evidence>
<protein>
    <submittedName>
        <fullName evidence="5">DgyrCDS5998</fullName>
    </submittedName>
</protein>
<keyword evidence="1" id="KW-0862">Zinc</keyword>
<feature type="region of interest" description="Disordered" evidence="3">
    <location>
        <begin position="333"/>
        <end position="358"/>
    </location>
</feature>
<dbReference type="GO" id="GO:0008270">
    <property type="term" value="F:zinc ion binding"/>
    <property type="evidence" value="ECO:0007669"/>
    <property type="project" value="UniProtKB-KW"/>
</dbReference>
<dbReference type="PANTHER" id="PTHR21563">
    <property type="entry name" value="ZINC FINGER C3H1 DOMAIN-CONTAINING PROTEIN"/>
    <property type="match status" value="1"/>
</dbReference>
<dbReference type="InterPro" id="IPR039278">
    <property type="entry name" value="Red1"/>
</dbReference>
<evidence type="ECO:0000256" key="2">
    <source>
        <dbReference type="SAM" id="Coils"/>
    </source>
</evidence>
<dbReference type="SMART" id="SM00386">
    <property type="entry name" value="HAT"/>
    <property type="match status" value="3"/>
</dbReference>
<comment type="caution">
    <text evidence="5">The sequence shown here is derived from an EMBL/GenBank/DDBJ whole genome shotgun (WGS) entry which is preliminary data.</text>
</comment>
<dbReference type="GO" id="GO:0000178">
    <property type="term" value="C:exosome (RNase complex)"/>
    <property type="evidence" value="ECO:0007669"/>
    <property type="project" value="TreeGrafter"/>
</dbReference>
<proteinExistence type="predicted"/>
<dbReference type="Proteomes" id="UP000549394">
    <property type="component" value="Unassembled WGS sequence"/>
</dbReference>
<feature type="coiled-coil region" evidence="2">
    <location>
        <begin position="360"/>
        <end position="415"/>
    </location>
</feature>
<gene>
    <name evidence="5" type="ORF">DGYR_LOCUS5754</name>
</gene>
<dbReference type="GO" id="GO:0006396">
    <property type="term" value="P:RNA processing"/>
    <property type="evidence" value="ECO:0007669"/>
    <property type="project" value="InterPro"/>
</dbReference>